<comment type="caution">
    <text evidence="1">The sequence shown here is derived from an EMBL/GenBank/DDBJ whole genome shotgun (WGS) entry which is preliminary data.</text>
</comment>
<name>A0AAW1TL00_9CUCU</name>
<dbReference type="Proteomes" id="UP001431783">
    <property type="component" value="Unassembled WGS sequence"/>
</dbReference>
<reference evidence="1 2" key="1">
    <citation type="submission" date="2023-03" db="EMBL/GenBank/DDBJ databases">
        <title>Genome insight into feeding habits of ladybird beetles.</title>
        <authorList>
            <person name="Li H.-S."/>
            <person name="Huang Y.-H."/>
            <person name="Pang H."/>
        </authorList>
    </citation>
    <scope>NUCLEOTIDE SEQUENCE [LARGE SCALE GENOMIC DNA]</scope>
    <source>
        <strain evidence="1">SYSU_2023b</strain>
        <tissue evidence="1">Whole body</tissue>
    </source>
</reference>
<organism evidence="1 2">
    <name type="scientific">Henosepilachna vigintioctopunctata</name>
    <dbReference type="NCBI Taxonomy" id="420089"/>
    <lineage>
        <taxon>Eukaryota</taxon>
        <taxon>Metazoa</taxon>
        <taxon>Ecdysozoa</taxon>
        <taxon>Arthropoda</taxon>
        <taxon>Hexapoda</taxon>
        <taxon>Insecta</taxon>
        <taxon>Pterygota</taxon>
        <taxon>Neoptera</taxon>
        <taxon>Endopterygota</taxon>
        <taxon>Coleoptera</taxon>
        <taxon>Polyphaga</taxon>
        <taxon>Cucujiformia</taxon>
        <taxon>Coccinelloidea</taxon>
        <taxon>Coccinellidae</taxon>
        <taxon>Epilachninae</taxon>
        <taxon>Epilachnini</taxon>
        <taxon>Henosepilachna</taxon>
    </lineage>
</organism>
<evidence type="ECO:0000313" key="1">
    <source>
        <dbReference type="EMBL" id="KAK9870835.1"/>
    </source>
</evidence>
<accession>A0AAW1TL00</accession>
<dbReference type="AlphaFoldDB" id="A0AAW1TL00"/>
<evidence type="ECO:0000313" key="2">
    <source>
        <dbReference type="Proteomes" id="UP001431783"/>
    </source>
</evidence>
<proteinExistence type="predicted"/>
<dbReference type="EMBL" id="JARQZJ010000004">
    <property type="protein sequence ID" value="KAK9870835.1"/>
    <property type="molecule type" value="Genomic_DNA"/>
</dbReference>
<protein>
    <submittedName>
        <fullName evidence="1">Uncharacterized protein</fullName>
    </submittedName>
</protein>
<gene>
    <name evidence="1" type="ORF">WA026_009800</name>
</gene>
<sequence>MIKEPSSQVLFPKPFLSTKSCSYCIATSPEDNTITSKRLEDYFKILITRTNIGASQLENGMPIQGTNIPVDMFSYNSGKIFAYSENGKTIQRGLENMFLNNSKNILSLFKRLRCS</sequence>
<keyword evidence="2" id="KW-1185">Reference proteome</keyword>